<evidence type="ECO:0000256" key="1">
    <source>
        <dbReference type="SAM" id="MobiDB-lite"/>
    </source>
</evidence>
<reference evidence="2 3" key="1">
    <citation type="submission" date="2013-12" db="EMBL/GenBank/DDBJ databases">
        <authorList>
            <person name="Zelazny A."/>
            <person name="Olivier K."/>
            <person name="Holland S."/>
            <person name="Lenaerts A."/>
            <person name="Ordway D."/>
            <person name="DeGroote M.A."/>
            <person name="Parker T."/>
            <person name="Sizemore C."/>
            <person name="Tallon L.J."/>
            <person name="Sadzewicz L.K."/>
            <person name="Sengamalay N."/>
            <person name="Fraser C.M."/>
            <person name="Hine E."/>
            <person name="Shefchek K.A."/>
            <person name="Das S.P."/>
            <person name="Tettelin H."/>
        </authorList>
    </citation>
    <scope>NUCLEOTIDE SEQUENCE [LARGE SCALE GENOMIC DNA]</scope>
    <source>
        <strain evidence="2 3">1513</strain>
    </source>
</reference>
<gene>
    <name evidence="2" type="ORF">I540_3960</name>
</gene>
<dbReference type="PATRIC" id="fig|1299321.3.peg.3812"/>
<accession>X8DUT5</accession>
<proteinExistence type="predicted"/>
<comment type="caution">
    <text evidence="2">The sequence shown here is derived from an EMBL/GenBank/DDBJ whole genome shotgun (WGS) entry which is preliminary data.</text>
</comment>
<feature type="compositionally biased region" description="Polar residues" evidence="1">
    <location>
        <begin position="37"/>
        <end position="47"/>
    </location>
</feature>
<evidence type="ECO:0000313" key="2">
    <source>
        <dbReference type="EMBL" id="EUA72159.1"/>
    </source>
</evidence>
<dbReference type="Proteomes" id="UP000023351">
    <property type="component" value="Unassembled WGS sequence"/>
</dbReference>
<protein>
    <submittedName>
        <fullName evidence="2">Uncharacterized protein</fullName>
    </submittedName>
</protein>
<feature type="region of interest" description="Disordered" evidence="1">
    <location>
        <begin position="1"/>
        <end position="61"/>
    </location>
</feature>
<evidence type="ECO:0000313" key="3">
    <source>
        <dbReference type="Proteomes" id="UP000023351"/>
    </source>
</evidence>
<organism evidence="2 3">
    <name type="scientific">Mycobacteroides abscessus subsp. bolletii 1513</name>
    <dbReference type="NCBI Taxonomy" id="1299321"/>
    <lineage>
        <taxon>Bacteria</taxon>
        <taxon>Bacillati</taxon>
        <taxon>Actinomycetota</taxon>
        <taxon>Actinomycetes</taxon>
        <taxon>Mycobacteriales</taxon>
        <taxon>Mycobacteriaceae</taxon>
        <taxon>Mycobacteroides</taxon>
        <taxon>Mycobacteroides abscessus</taxon>
    </lineage>
</organism>
<dbReference type="AlphaFoldDB" id="X8DUT5"/>
<dbReference type="EMBL" id="JAOJ01000002">
    <property type="protein sequence ID" value="EUA72159.1"/>
    <property type="molecule type" value="Genomic_DNA"/>
</dbReference>
<name>X8DUT5_9MYCO</name>
<sequence>MAESWKDLGTNTVKGLPDAVGGGFVADGKRLYEEPETSSATRWSNSRLRPYPCPSAAKAQP</sequence>